<evidence type="ECO:0000256" key="1">
    <source>
        <dbReference type="SAM" id="Phobius"/>
    </source>
</evidence>
<reference evidence="2 4" key="1">
    <citation type="journal article" date="2012" name="Nature">
        <title>Algal genomes reveal evolutionary mosaicism and the fate of nucleomorphs.</title>
        <authorList>
            <consortium name="DOE Joint Genome Institute"/>
            <person name="Curtis B.A."/>
            <person name="Tanifuji G."/>
            <person name="Burki F."/>
            <person name="Gruber A."/>
            <person name="Irimia M."/>
            <person name="Maruyama S."/>
            <person name="Arias M.C."/>
            <person name="Ball S.G."/>
            <person name="Gile G.H."/>
            <person name="Hirakawa Y."/>
            <person name="Hopkins J.F."/>
            <person name="Kuo A."/>
            <person name="Rensing S.A."/>
            <person name="Schmutz J."/>
            <person name="Symeonidi A."/>
            <person name="Elias M."/>
            <person name="Eveleigh R.J."/>
            <person name="Herman E.K."/>
            <person name="Klute M.J."/>
            <person name="Nakayama T."/>
            <person name="Obornik M."/>
            <person name="Reyes-Prieto A."/>
            <person name="Armbrust E.V."/>
            <person name="Aves S.J."/>
            <person name="Beiko R.G."/>
            <person name="Coutinho P."/>
            <person name="Dacks J.B."/>
            <person name="Durnford D.G."/>
            <person name="Fast N.M."/>
            <person name="Green B.R."/>
            <person name="Grisdale C.J."/>
            <person name="Hempel F."/>
            <person name="Henrissat B."/>
            <person name="Hoppner M.P."/>
            <person name="Ishida K."/>
            <person name="Kim E."/>
            <person name="Koreny L."/>
            <person name="Kroth P.G."/>
            <person name="Liu Y."/>
            <person name="Malik S.B."/>
            <person name="Maier U.G."/>
            <person name="McRose D."/>
            <person name="Mock T."/>
            <person name="Neilson J.A."/>
            <person name="Onodera N.T."/>
            <person name="Poole A.M."/>
            <person name="Pritham E.J."/>
            <person name="Richards T.A."/>
            <person name="Rocap G."/>
            <person name="Roy S.W."/>
            <person name="Sarai C."/>
            <person name="Schaack S."/>
            <person name="Shirato S."/>
            <person name="Slamovits C.H."/>
            <person name="Spencer D.F."/>
            <person name="Suzuki S."/>
            <person name="Worden A.Z."/>
            <person name="Zauner S."/>
            <person name="Barry K."/>
            <person name="Bell C."/>
            <person name="Bharti A.K."/>
            <person name="Crow J.A."/>
            <person name="Grimwood J."/>
            <person name="Kramer R."/>
            <person name="Lindquist E."/>
            <person name="Lucas S."/>
            <person name="Salamov A."/>
            <person name="McFadden G.I."/>
            <person name="Lane C.E."/>
            <person name="Keeling P.J."/>
            <person name="Gray M.W."/>
            <person name="Grigoriev I.V."/>
            <person name="Archibald J.M."/>
        </authorList>
    </citation>
    <scope>NUCLEOTIDE SEQUENCE</scope>
    <source>
        <strain evidence="2 4">CCMP2712</strain>
    </source>
</reference>
<evidence type="ECO:0000313" key="3">
    <source>
        <dbReference type="EnsemblProtists" id="EKX48847"/>
    </source>
</evidence>
<keyword evidence="4" id="KW-1185">Reference proteome</keyword>
<proteinExistence type="predicted"/>
<keyword evidence="1" id="KW-0472">Membrane</keyword>
<protein>
    <submittedName>
        <fullName evidence="2 3">Uncharacterized protein</fullName>
    </submittedName>
</protein>
<dbReference type="HOGENOM" id="CLU_427931_0_0_1"/>
<dbReference type="GeneID" id="17305409"/>
<dbReference type="EnsemblProtists" id="EKX48847">
    <property type="protein sequence ID" value="EKX48847"/>
    <property type="gene ID" value="GUITHDRAFT_105471"/>
</dbReference>
<gene>
    <name evidence="2" type="ORF">GUITHDRAFT_105471</name>
</gene>
<reference evidence="4" key="2">
    <citation type="submission" date="2012-11" db="EMBL/GenBank/DDBJ databases">
        <authorList>
            <person name="Kuo A."/>
            <person name="Curtis B.A."/>
            <person name="Tanifuji G."/>
            <person name="Burki F."/>
            <person name="Gruber A."/>
            <person name="Irimia M."/>
            <person name="Maruyama S."/>
            <person name="Arias M.C."/>
            <person name="Ball S.G."/>
            <person name="Gile G.H."/>
            <person name="Hirakawa Y."/>
            <person name="Hopkins J.F."/>
            <person name="Rensing S.A."/>
            <person name="Schmutz J."/>
            <person name="Symeonidi A."/>
            <person name="Elias M."/>
            <person name="Eveleigh R.J."/>
            <person name="Herman E.K."/>
            <person name="Klute M.J."/>
            <person name="Nakayama T."/>
            <person name="Obornik M."/>
            <person name="Reyes-Prieto A."/>
            <person name="Armbrust E.V."/>
            <person name="Aves S.J."/>
            <person name="Beiko R.G."/>
            <person name="Coutinho P."/>
            <person name="Dacks J.B."/>
            <person name="Durnford D.G."/>
            <person name="Fast N.M."/>
            <person name="Green B.R."/>
            <person name="Grisdale C."/>
            <person name="Hempe F."/>
            <person name="Henrissat B."/>
            <person name="Hoppner M.P."/>
            <person name="Ishida K.-I."/>
            <person name="Kim E."/>
            <person name="Koreny L."/>
            <person name="Kroth P.G."/>
            <person name="Liu Y."/>
            <person name="Malik S.-B."/>
            <person name="Maier U.G."/>
            <person name="McRose D."/>
            <person name="Mock T."/>
            <person name="Neilson J.A."/>
            <person name="Onodera N.T."/>
            <person name="Poole A.M."/>
            <person name="Pritham E.J."/>
            <person name="Richards T.A."/>
            <person name="Rocap G."/>
            <person name="Roy S.W."/>
            <person name="Sarai C."/>
            <person name="Schaack S."/>
            <person name="Shirato S."/>
            <person name="Slamovits C.H."/>
            <person name="Spencer D.F."/>
            <person name="Suzuki S."/>
            <person name="Worden A.Z."/>
            <person name="Zauner S."/>
            <person name="Barry K."/>
            <person name="Bell C."/>
            <person name="Bharti A.K."/>
            <person name="Crow J.A."/>
            <person name="Grimwood J."/>
            <person name="Kramer R."/>
            <person name="Lindquist E."/>
            <person name="Lucas S."/>
            <person name="Salamov A."/>
            <person name="McFadden G.I."/>
            <person name="Lane C.E."/>
            <person name="Keeling P.J."/>
            <person name="Gray M.W."/>
            <person name="Grigoriev I.V."/>
            <person name="Archibald J.M."/>
        </authorList>
    </citation>
    <scope>NUCLEOTIDE SEQUENCE</scope>
    <source>
        <strain evidence="4">CCMP2712</strain>
    </source>
</reference>
<dbReference type="AlphaFoldDB" id="L1JKL4"/>
<dbReference type="KEGG" id="gtt:GUITHDRAFT_105471"/>
<feature type="transmembrane region" description="Helical" evidence="1">
    <location>
        <begin position="338"/>
        <end position="360"/>
    </location>
</feature>
<name>L1JKL4_GUITC</name>
<feature type="transmembrane region" description="Helical" evidence="1">
    <location>
        <begin position="486"/>
        <end position="507"/>
    </location>
</feature>
<accession>L1JKL4</accession>
<dbReference type="Gene3D" id="2.60.40.780">
    <property type="entry name" value="von Hippel-Lindau disease tumour suppressor, beta domain"/>
    <property type="match status" value="1"/>
</dbReference>
<dbReference type="EMBL" id="JH992984">
    <property type="protein sequence ID" value="EKX48847.1"/>
    <property type="molecule type" value="Genomic_DNA"/>
</dbReference>
<reference evidence="3" key="3">
    <citation type="submission" date="2015-06" db="UniProtKB">
        <authorList>
            <consortium name="EnsemblProtists"/>
        </authorList>
    </citation>
    <scope>IDENTIFICATION</scope>
</reference>
<dbReference type="OrthoDB" id="413400at2759"/>
<dbReference type="PaxDb" id="55529-EKX48847"/>
<feature type="transmembrane region" description="Helical" evidence="1">
    <location>
        <begin position="296"/>
        <end position="317"/>
    </location>
</feature>
<feature type="transmembrane region" description="Helical" evidence="1">
    <location>
        <begin position="392"/>
        <end position="412"/>
    </location>
</feature>
<sequence length="640" mass="71575">MSLIAGEQLDENIDKILEKAKPGATFQLSTQKQSAQCFLSSSITIWMPNDTGKRILVTWADFSGNFVPLAELQPQQMVEIRTFPGQQWVFFEVFTGEIQLMASVSFSTSGYLSLSKVISEFDASLQGSAANSEEELAYKLYGDKLNLREEYCDARMKEKIVTFNIHDSTRIAIQKKKTIREPYAVSLLRSKQEFANNAAMAKMFEQDSTSKGPYGETKLAVAGDLVTSRAGETRTGGIYESSDIDRPVAFTTNYKIVSSFKNKMSQSMYFGFKWSVDIFNFINNETLAWFGLKNEMLFLGVSFHLLFLGMMWAVAVLQARAIKDRETQGLDMKINNNLRKAIIINILGAILAGPLAVWNLRPVRPGGGRLTKRTMWKRCLFTGEVSLTWQKVVFWVTFVAWIISLAGLGSHLHCAVKTGFQPPDPCTTGASADPKPPTCNILEKAMCCDNSYKASKFAAKKAECPEPETFPDVCDMKVRISCIGGWLLPSISAVLESLVALFLLMWWRPAGFLYGASASGESKNVFTQTRRIANHIVQGFFSVWDVTVFGVGPAFPVSVVVSEGQAESLAENFMRLRESVILEQAKEHCRACAHKSSWRMLGNTGHTCQAESADQKMAPRGRGEWRYSGVWWRWHVNRDL</sequence>
<dbReference type="RefSeq" id="XP_005835827.1">
    <property type="nucleotide sequence ID" value="XM_005835770.1"/>
</dbReference>
<keyword evidence="1" id="KW-1133">Transmembrane helix</keyword>
<dbReference type="SUPFAM" id="SSF49468">
    <property type="entry name" value="VHL"/>
    <property type="match status" value="1"/>
</dbReference>
<dbReference type="InterPro" id="IPR037140">
    <property type="entry name" value="VHL_beta_dom_sf"/>
</dbReference>
<evidence type="ECO:0000313" key="2">
    <source>
        <dbReference type="EMBL" id="EKX48847.1"/>
    </source>
</evidence>
<dbReference type="Proteomes" id="UP000011087">
    <property type="component" value="Unassembled WGS sequence"/>
</dbReference>
<evidence type="ECO:0000313" key="4">
    <source>
        <dbReference type="Proteomes" id="UP000011087"/>
    </source>
</evidence>
<organism evidence="2">
    <name type="scientific">Guillardia theta (strain CCMP2712)</name>
    <name type="common">Cryptophyte</name>
    <dbReference type="NCBI Taxonomy" id="905079"/>
    <lineage>
        <taxon>Eukaryota</taxon>
        <taxon>Cryptophyceae</taxon>
        <taxon>Pyrenomonadales</taxon>
        <taxon>Geminigeraceae</taxon>
        <taxon>Guillardia</taxon>
    </lineage>
</organism>
<keyword evidence="1" id="KW-0812">Transmembrane</keyword>
<dbReference type="InterPro" id="IPR036208">
    <property type="entry name" value="VHL_sf"/>
</dbReference>